<dbReference type="SMART" id="SM00692">
    <property type="entry name" value="DM3"/>
    <property type="match status" value="1"/>
</dbReference>
<evidence type="ECO:0000259" key="6">
    <source>
        <dbReference type="PROSITE" id="PS50950"/>
    </source>
</evidence>
<evidence type="ECO:0000256" key="4">
    <source>
        <dbReference type="ARBA" id="ARBA00023125"/>
    </source>
</evidence>
<sequence>MHEIHARGLALTAMAASGPRRHSFIWKVIQKVVQKVIQMPYRLYSAPPPWICLEAPRAPSGTWLASDSPRIQPDRSHKWVKNCRRADLENKTPNQVHKHYRLCAKHFETSMICTTNPYKTVLGDNATPMIFDLTSHLYNLHSRHRKQKN</sequence>
<dbReference type="AlphaFoldDB" id="A0AA40I5T9"/>
<evidence type="ECO:0000313" key="8">
    <source>
        <dbReference type="Proteomes" id="UP001177744"/>
    </source>
</evidence>
<dbReference type="SUPFAM" id="SSF57716">
    <property type="entry name" value="Glucocorticoid receptor-like (DNA-binding domain)"/>
    <property type="match status" value="1"/>
</dbReference>
<keyword evidence="3" id="KW-0862">Zinc</keyword>
<dbReference type="PROSITE" id="PS50950">
    <property type="entry name" value="ZF_THAP"/>
    <property type="match status" value="1"/>
</dbReference>
<evidence type="ECO:0000256" key="5">
    <source>
        <dbReference type="PROSITE-ProRule" id="PRU00309"/>
    </source>
</evidence>
<name>A0AA40I5T9_CNENI</name>
<evidence type="ECO:0000256" key="2">
    <source>
        <dbReference type="ARBA" id="ARBA00022771"/>
    </source>
</evidence>
<dbReference type="EMBL" id="JAULJE010000005">
    <property type="protein sequence ID" value="KAK1343519.1"/>
    <property type="molecule type" value="Genomic_DNA"/>
</dbReference>
<organism evidence="7 8">
    <name type="scientific">Cnephaeus nilssonii</name>
    <name type="common">Northern bat</name>
    <name type="synonym">Eptesicus nilssonii</name>
    <dbReference type="NCBI Taxonomy" id="3371016"/>
    <lineage>
        <taxon>Eukaryota</taxon>
        <taxon>Metazoa</taxon>
        <taxon>Chordata</taxon>
        <taxon>Craniata</taxon>
        <taxon>Vertebrata</taxon>
        <taxon>Euteleostomi</taxon>
        <taxon>Mammalia</taxon>
        <taxon>Eutheria</taxon>
        <taxon>Laurasiatheria</taxon>
        <taxon>Chiroptera</taxon>
        <taxon>Yangochiroptera</taxon>
        <taxon>Vespertilionidae</taxon>
        <taxon>Cnephaeus</taxon>
    </lineage>
</organism>
<dbReference type="InterPro" id="IPR052958">
    <property type="entry name" value="IFN-induced_PKR_regulator"/>
</dbReference>
<comment type="caution">
    <text evidence="7">The sequence shown here is derived from an EMBL/GenBank/DDBJ whole genome shotgun (WGS) entry which is preliminary data.</text>
</comment>
<keyword evidence="1" id="KW-0479">Metal-binding</keyword>
<proteinExistence type="predicted"/>
<protein>
    <recommendedName>
        <fullName evidence="6">THAP-type domain-containing protein</fullName>
    </recommendedName>
</protein>
<keyword evidence="2 5" id="KW-0863">Zinc-finger</keyword>
<dbReference type="GO" id="GO:0003677">
    <property type="term" value="F:DNA binding"/>
    <property type="evidence" value="ECO:0007669"/>
    <property type="project" value="UniProtKB-UniRule"/>
</dbReference>
<dbReference type="SMART" id="SM00980">
    <property type="entry name" value="THAP"/>
    <property type="match status" value="1"/>
</dbReference>
<dbReference type="GO" id="GO:0008270">
    <property type="term" value="F:zinc ion binding"/>
    <property type="evidence" value="ECO:0007669"/>
    <property type="project" value="UniProtKB-KW"/>
</dbReference>
<dbReference type="Proteomes" id="UP001177744">
    <property type="component" value="Unassembled WGS sequence"/>
</dbReference>
<reference evidence="7" key="1">
    <citation type="submission" date="2023-06" db="EMBL/GenBank/DDBJ databases">
        <title>Reference genome for the Northern bat (Eptesicus nilssonii), a most northern bat species.</title>
        <authorList>
            <person name="Laine V.N."/>
            <person name="Pulliainen A.T."/>
            <person name="Lilley T.M."/>
        </authorList>
    </citation>
    <scope>NUCLEOTIDE SEQUENCE</scope>
    <source>
        <strain evidence="7">BLF_Eptnil</strain>
        <tissue evidence="7">Kidney</tissue>
    </source>
</reference>
<evidence type="ECO:0000256" key="1">
    <source>
        <dbReference type="ARBA" id="ARBA00022723"/>
    </source>
</evidence>
<feature type="domain" description="THAP-type" evidence="6">
    <location>
        <begin position="39"/>
        <end position="131"/>
    </location>
</feature>
<dbReference type="PANTHER" id="PTHR46289:SF16">
    <property type="entry name" value="52 KDA REPRESSOR OF THE INHIBITOR OF THE PROTEIN KINASE"/>
    <property type="match status" value="1"/>
</dbReference>
<accession>A0AA40I5T9</accession>
<dbReference type="InterPro" id="IPR006612">
    <property type="entry name" value="THAP_Znf"/>
</dbReference>
<dbReference type="PANTHER" id="PTHR46289">
    <property type="entry name" value="52 KDA REPRESSOR OF THE INHIBITOR OF THE PROTEIN KINASE-LIKE PROTEIN-RELATED"/>
    <property type="match status" value="1"/>
</dbReference>
<keyword evidence="4 5" id="KW-0238">DNA-binding</keyword>
<keyword evidence="8" id="KW-1185">Reference proteome</keyword>
<dbReference type="Pfam" id="PF05485">
    <property type="entry name" value="THAP"/>
    <property type="match status" value="1"/>
</dbReference>
<evidence type="ECO:0000313" key="7">
    <source>
        <dbReference type="EMBL" id="KAK1343519.1"/>
    </source>
</evidence>
<gene>
    <name evidence="7" type="ORF">QTO34_016299</name>
</gene>
<evidence type="ECO:0000256" key="3">
    <source>
        <dbReference type="ARBA" id="ARBA00022833"/>
    </source>
</evidence>